<evidence type="ECO:0000256" key="6">
    <source>
        <dbReference type="ARBA" id="ARBA00023002"/>
    </source>
</evidence>
<keyword evidence="3 11" id="KW-0846">Cobalamin</keyword>
<sequence>MQLTENAIRVLQQRYLARNEKGLVMETPVDMLLRVAKAVAGAEVHWGGEAAVIKWQEIFFDALSQLHFLPNSPTLMNAGTPVGQLSACFVLPVPDSIDGIFSTLRQTALIQQSGGGTGFNFSHVRPENDYVSSHGGIASGPVSFMRIFNAATENIRQGGRRRGANMGILNVDHPDIQTFVSSKITEGQLSGFNISVGVTDEFMMAVERNAAWQLKHPVTGKVVKAISAQQLWDEIIYAAWSTGDPGLIFLDTINSANPTPGLGRIEATNPCGEVPLLPYEACNLASVNLTRFVTGRKGGDGIDWDSLEKTIKVATRFLDDVIEVSDHLFPEITTMVKGNRKIGLGVMGWADLLLMLEIPYDDDAAITLAHKLMGFFQRVCYDTSAELAAERGTFPNWSQSIFHPGKPMRNATMVSIAPTGSISLIAGVSSSIEPLFALAFRHRQVADDMELTSVNTHFLTYIEKHHLDIPEVIGPILESGVAGSSSVLPDEVRRLFKTALEIDPAWHLKHQAVFQQYTDNAVSKTINLPQGTSREAIDDIYMNAWRSKLKGITVFRYSSRQHHALYTGAGLRKDGCKVCVAQV</sequence>
<dbReference type="InterPro" id="IPR013344">
    <property type="entry name" value="RNR_NrdJ/NrdZ"/>
</dbReference>
<keyword evidence="6 11" id="KW-0560">Oxidoreductase</keyword>
<keyword evidence="8" id="KW-1015">Disulfide bond</keyword>
<keyword evidence="5 11" id="KW-0547">Nucleotide-binding</keyword>
<dbReference type="InterPro" id="IPR050862">
    <property type="entry name" value="RdRp_reductase_class-2"/>
</dbReference>
<evidence type="ECO:0000256" key="9">
    <source>
        <dbReference type="ARBA" id="ARBA00023285"/>
    </source>
</evidence>
<comment type="similarity">
    <text evidence="2 11">Belongs to the ribonucleoside diphosphate reductase class-2 family.</text>
</comment>
<dbReference type="Proteomes" id="UP000476411">
    <property type="component" value="Chromosome"/>
</dbReference>
<reference evidence="14 15" key="1">
    <citation type="submission" date="2020-01" db="EMBL/GenBank/DDBJ databases">
        <title>Complete genome sequence of Chitinophaga sp. H33E-04 isolated from quinoa roots.</title>
        <authorList>
            <person name="Weon H.-Y."/>
            <person name="Lee S.A."/>
        </authorList>
    </citation>
    <scope>NUCLEOTIDE SEQUENCE [LARGE SCALE GENOMIC DNA]</scope>
    <source>
        <strain evidence="14 15">H33E-04</strain>
    </source>
</reference>
<comment type="cofactor">
    <cofactor evidence="1 11">
        <name>adenosylcob(III)alamin</name>
        <dbReference type="ChEBI" id="CHEBI:18408"/>
    </cofactor>
</comment>
<evidence type="ECO:0000256" key="10">
    <source>
        <dbReference type="ARBA" id="ARBA00047754"/>
    </source>
</evidence>
<dbReference type="PANTHER" id="PTHR43371">
    <property type="entry name" value="VITAMIN B12-DEPENDENT RIBONUCLEOTIDE REDUCTASE"/>
    <property type="match status" value="1"/>
</dbReference>
<evidence type="ECO:0000256" key="4">
    <source>
        <dbReference type="ARBA" id="ARBA00022634"/>
    </source>
</evidence>
<dbReference type="KEGG" id="chih:GWR21_04615"/>
<evidence type="ECO:0000256" key="1">
    <source>
        <dbReference type="ARBA" id="ARBA00001922"/>
    </source>
</evidence>
<dbReference type="GO" id="GO:0071897">
    <property type="term" value="P:DNA biosynthetic process"/>
    <property type="evidence" value="ECO:0007669"/>
    <property type="project" value="UniProtKB-KW"/>
</dbReference>
<dbReference type="GO" id="GO:0005524">
    <property type="term" value="F:ATP binding"/>
    <property type="evidence" value="ECO:0007669"/>
    <property type="project" value="InterPro"/>
</dbReference>
<keyword evidence="15" id="KW-1185">Reference proteome</keyword>
<evidence type="ECO:0000256" key="11">
    <source>
        <dbReference type="RuleBase" id="RU364064"/>
    </source>
</evidence>
<dbReference type="GO" id="GO:0031419">
    <property type="term" value="F:cobalamin binding"/>
    <property type="evidence" value="ECO:0007669"/>
    <property type="project" value="UniProtKB-KW"/>
</dbReference>
<organism evidence="14 15">
    <name type="scientific">Chitinophaga agri</name>
    <dbReference type="NCBI Taxonomy" id="2703787"/>
    <lineage>
        <taxon>Bacteria</taxon>
        <taxon>Pseudomonadati</taxon>
        <taxon>Bacteroidota</taxon>
        <taxon>Chitinophagia</taxon>
        <taxon>Chitinophagales</taxon>
        <taxon>Chitinophagaceae</taxon>
        <taxon>Chitinophaga</taxon>
    </lineage>
</organism>
<evidence type="ECO:0000259" key="12">
    <source>
        <dbReference type="Pfam" id="PF00317"/>
    </source>
</evidence>
<dbReference type="EC" id="1.17.4.1" evidence="11"/>
<dbReference type="PANTHER" id="PTHR43371:SF1">
    <property type="entry name" value="RIBONUCLEOSIDE-DIPHOSPHATE REDUCTASE"/>
    <property type="match status" value="1"/>
</dbReference>
<keyword evidence="4 11" id="KW-0237">DNA synthesis</keyword>
<dbReference type="GO" id="GO:0004748">
    <property type="term" value="F:ribonucleoside-diphosphate reductase activity, thioredoxin disulfide as acceptor"/>
    <property type="evidence" value="ECO:0007669"/>
    <property type="project" value="UniProtKB-EC"/>
</dbReference>
<dbReference type="EMBL" id="CP048113">
    <property type="protein sequence ID" value="QHS63927.1"/>
    <property type="molecule type" value="Genomic_DNA"/>
</dbReference>
<feature type="domain" description="Ribonucleotide reductase large subunit C-terminal" evidence="13">
    <location>
        <begin position="86"/>
        <end position="554"/>
    </location>
</feature>
<dbReference type="AlphaFoldDB" id="A0A6B9ZPH3"/>
<dbReference type="SUPFAM" id="SSF48168">
    <property type="entry name" value="R1 subunit of ribonucleotide reductase, N-terminal domain"/>
    <property type="match status" value="1"/>
</dbReference>
<dbReference type="InterPro" id="IPR008926">
    <property type="entry name" value="RNR_R1-su_N"/>
</dbReference>
<dbReference type="InterPro" id="IPR013509">
    <property type="entry name" value="RNR_lsu_N"/>
</dbReference>
<evidence type="ECO:0000256" key="2">
    <source>
        <dbReference type="ARBA" id="ARBA00007405"/>
    </source>
</evidence>
<evidence type="ECO:0000256" key="7">
    <source>
        <dbReference type="ARBA" id="ARBA00023116"/>
    </source>
</evidence>
<dbReference type="UniPathway" id="UPA00326"/>
<evidence type="ECO:0000256" key="8">
    <source>
        <dbReference type="ARBA" id="ARBA00023157"/>
    </source>
</evidence>
<dbReference type="Gene3D" id="3.20.70.20">
    <property type="match status" value="1"/>
</dbReference>
<dbReference type="Pfam" id="PF02867">
    <property type="entry name" value="Ribonuc_red_lgC"/>
    <property type="match status" value="1"/>
</dbReference>
<keyword evidence="9 11" id="KW-0170">Cobalt</keyword>
<dbReference type="InterPro" id="IPR000788">
    <property type="entry name" value="RNR_lg_C"/>
</dbReference>
<feature type="domain" description="Ribonucleotide reductase large subunit N-terminal" evidence="12">
    <location>
        <begin position="1"/>
        <end position="81"/>
    </location>
</feature>
<dbReference type="Pfam" id="PF00317">
    <property type="entry name" value="Ribonuc_red_lgN"/>
    <property type="match status" value="1"/>
</dbReference>
<dbReference type="CDD" id="cd02888">
    <property type="entry name" value="RNR_II_dimer"/>
    <property type="match status" value="1"/>
</dbReference>
<evidence type="ECO:0000259" key="13">
    <source>
        <dbReference type="Pfam" id="PF02867"/>
    </source>
</evidence>
<dbReference type="SUPFAM" id="SSF51998">
    <property type="entry name" value="PFL-like glycyl radical enzymes"/>
    <property type="match status" value="1"/>
</dbReference>
<keyword evidence="7" id="KW-0215">Deoxyribonucleotide synthesis</keyword>
<protein>
    <recommendedName>
        <fullName evidence="11">Vitamin B12-dependent ribonucleotide reductase</fullName>
        <ecNumber evidence="11">1.17.4.1</ecNumber>
    </recommendedName>
</protein>
<evidence type="ECO:0000256" key="3">
    <source>
        <dbReference type="ARBA" id="ARBA00022628"/>
    </source>
</evidence>
<dbReference type="NCBIfam" id="TIGR02504">
    <property type="entry name" value="NrdJ_Z"/>
    <property type="match status" value="1"/>
</dbReference>
<dbReference type="GO" id="GO:0009263">
    <property type="term" value="P:deoxyribonucleotide biosynthetic process"/>
    <property type="evidence" value="ECO:0007669"/>
    <property type="project" value="UniProtKB-KW"/>
</dbReference>
<comment type="catalytic activity">
    <reaction evidence="10 11">
        <text>a 2'-deoxyribonucleoside 5'-diphosphate + [thioredoxin]-disulfide + H2O = a ribonucleoside 5'-diphosphate + [thioredoxin]-dithiol</text>
        <dbReference type="Rhea" id="RHEA:23252"/>
        <dbReference type="Rhea" id="RHEA-COMP:10698"/>
        <dbReference type="Rhea" id="RHEA-COMP:10700"/>
        <dbReference type="ChEBI" id="CHEBI:15377"/>
        <dbReference type="ChEBI" id="CHEBI:29950"/>
        <dbReference type="ChEBI" id="CHEBI:50058"/>
        <dbReference type="ChEBI" id="CHEBI:57930"/>
        <dbReference type="ChEBI" id="CHEBI:73316"/>
        <dbReference type="EC" id="1.17.4.1"/>
    </reaction>
</comment>
<evidence type="ECO:0000256" key="5">
    <source>
        <dbReference type="ARBA" id="ARBA00022741"/>
    </source>
</evidence>
<gene>
    <name evidence="14" type="ORF">GWR21_04615</name>
</gene>
<evidence type="ECO:0000313" key="14">
    <source>
        <dbReference type="EMBL" id="QHS63927.1"/>
    </source>
</evidence>
<dbReference type="PRINTS" id="PR01183">
    <property type="entry name" value="RIBORDTASEM1"/>
</dbReference>
<accession>A0A6B9ZPH3</accession>
<name>A0A6B9ZPH3_9BACT</name>
<evidence type="ECO:0000313" key="15">
    <source>
        <dbReference type="Proteomes" id="UP000476411"/>
    </source>
</evidence>
<comment type="function">
    <text evidence="11">Catalyzes the reduction of ribonucleotides to deoxyribonucleotides. May function to provide a pool of deoxyribonucleotide precursors for DNA repair during oxygen limitation and/or for immediate growth after restoration of oxygen.</text>
</comment>
<proteinExistence type="inferred from homology"/>